<proteinExistence type="predicted"/>
<feature type="compositionally biased region" description="Polar residues" evidence="1">
    <location>
        <begin position="1"/>
        <end position="10"/>
    </location>
</feature>
<dbReference type="Proteomes" id="UP001279734">
    <property type="component" value="Unassembled WGS sequence"/>
</dbReference>
<name>A0AAD3XW86_NEPGR</name>
<feature type="compositionally biased region" description="Basic and acidic residues" evidence="1">
    <location>
        <begin position="20"/>
        <end position="30"/>
    </location>
</feature>
<evidence type="ECO:0000256" key="1">
    <source>
        <dbReference type="SAM" id="MobiDB-lite"/>
    </source>
</evidence>
<keyword evidence="3" id="KW-1185">Reference proteome</keyword>
<feature type="compositionally biased region" description="Polar residues" evidence="1">
    <location>
        <begin position="39"/>
        <end position="51"/>
    </location>
</feature>
<evidence type="ECO:0000313" key="3">
    <source>
        <dbReference type="Proteomes" id="UP001279734"/>
    </source>
</evidence>
<feature type="region of interest" description="Disordered" evidence="1">
    <location>
        <begin position="1"/>
        <end position="99"/>
    </location>
</feature>
<accession>A0AAD3XW86</accession>
<organism evidence="2 3">
    <name type="scientific">Nepenthes gracilis</name>
    <name type="common">Slender pitcher plant</name>
    <dbReference type="NCBI Taxonomy" id="150966"/>
    <lineage>
        <taxon>Eukaryota</taxon>
        <taxon>Viridiplantae</taxon>
        <taxon>Streptophyta</taxon>
        <taxon>Embryophyta</taxon>
        <taxon>Tracheophyta</taxon>
        <taxon>Spermatophyta</taxon>
        <taxon>Magnoliopsida</taxon>
        <taxon>eudicotyledons</taxon>
        <taxon>Gunneridae</taxon>
        <taxon>Pentapetalae</taxon>
        <taxon>Caryophyllales</taxon>
        <taxon>Nepenthaceae</taxon>
        <taxon>Nepenthes</taxon>
    </lineage>
</organism>
<sequence>MSLDSKVTQVRQKHTQTKSADYRIPGEKTIRPSFVKRQLQATTARPNQPQLHTGPKQAKVNWPKPTYPHTGIFNIQSKPGETESALDRIPGEKPSGLQL</sequence>
<protein>
    <submittedName>
        <fullName evidence="2">Uncharacterized protein</fullName>
    </submittedName>
</protein>
<gene>
    <name evidence="2" type="ORF">Nepgr_021639</name>
</gene>
<dbReference type="AlphaFoldDB" id="A0AAD3XW86"/>
<comment type="caution">
    <text evidence="2">The sequence shown here is derived from an EMBL/GenBank/DDBJ whole genome shotgun (WGS) entry which is preliminary data.</text>
</comment>
<reference evidence="2" key="1">
    <citation type="submission" date="2023-05" db="EMBL/GenBank/DDBJ databases">
        <title>Nepenthes gracilis genome sequencing.</title>
        <authorList>
            <person name="Fukushima K."/>
        </authorList>
    </citation>
    <scope>NUCLEOTIDE SEQUENCE</scope>
    <source>
        <strain evidence="2">SING2019-196</strain>
    </source>
</reference>
<dbReference type="EMBL" id="BSYO01000021">
    <property type="protein sequence ID" value="GMH19798.1"/>
    <property type="molecule type" value="Genomic_DNA"/>
</dbReference>
<evidence type="ECO:0000313" key="2">
    <source>
        <dbReference type="EMBL" id="GMH19798.1"/>
    </source>
</evidence>